<evidence type="ECO:0000313" key="4">
    <source>
        <dbReference type="Proteomes" id="UP000003303"/>
    </source>
</evidence>
<dbReference type="Proteomes" id="UP000003303">
    <property type="component" value="Unassembled WGS sequence"/>
</dbReference>
<name>C2MB62_9PORP</name>
<dbReference type="eggNOG" id="ENOG502Z7QJ">
    <property type="taxonomic scope" value="Bacteria"/>
</dbReference>
<dbReference type="RefSeq" id="WP_007365178.1">
    <property type="nucleotide sequence ID" value="NZ_ACLR01000120.1"/>
</dbReference>
<feature type="signal peptide" evidence="1">
    <location>
        <begin position="1"/>
        <end position="21"/>
    </location>
</feature>
<dbReference type="EMBL" id="ACLR01000120">
    <property type="protein sequence ID" value="EEK17033.1"/>
    <property type="molecule type" value="Genomic_DNA"/>
</dbReference>
<organism evidence="3 4">
    <name type="scientific">Porphyromonas uenonis 60-3</name>
    <dbReference type="NCBI Taxonomy" id="596327"/>
    <lineage>
        <taxon>Bacteria</taxon>
        <taxon>Pseudomonadati</taxon>
        <taxon>Bacteroidota</taxon>
        <taxon>Bacteroidia</taxon>
        <taxon>Bacteroidales</taxon>
        <taxon>Porphyromonadaceae</taxon>
        <taxon>Porphyromonas</taxon>
    </lineage>
</organism>
<dbReference type="STRING" id="596327.PORUE0001_0108"/>
<gene>
    <name evidence="3" type="ORF">PORUE0001_0108</name>
</gene>
<dbReference type="OrthoDB" id="1522602at2"/>
<sequence>MNKLWTLCLLLLALASSLSGGEIFPHHIYTTEVQTLQCQVWRDGEPVAIPYPIARLASSDEEIVVSFDLADPVPHRIHYQLELCDADWQVNDRMALSEYLDGWIGARWQTDESTPSEATSVAYRHYELRLGGASVLQPLLSGNYRLTAWCEELQEEPIFVTSFALYEPLAEVAQQVVPTTPQGNYSRFQQVELELTFSPTLASDPLTELLVTVGQNGSSTRYQRLTRPTSLAPGRLTFRGHDGATFAAGNEWRAFEILSPYQANMGVEHLNSQETPPEAYLYLDRPTSGSYITVPDANGYRKVRQTDYDPYYDETMTDYYLVTWRLALDDPLRYGTPLIEGAAFDALPKEQRTLRYNRETGHFELSLLVKGGYVSYRYSTSPSPAPLASNAIEGDYYQTENQYTTLVYLISPMLRYQRLVAVK</sequence>
<evidence type="ECO:0000256" key="1">
    <source>
        <dbReference type="SAM" id="SignalP"/>
    </source>
</evidence>
<proteinExistence type="predicted"/>
<comment type="caution">
    <text evidence="3">The sequence shown here is derived from an EMBL/GenBank/DDBJ whole genome shotgun (WGS) entry which is preliminary data.</text>
</comment>
<evidence type="ECO:0000313" key="3">
    <source>
        <dbReference type="EMBL" id="EEK17033.1"/>
    </source>
</evidence>
<feature type="chain" id="PRO_5002916301" description="Type 9 secretion system plug protein N-terminal domain-containing protein" evidence="1">
    <location>
        <begin position="22"/>
        <end position="423"/>
    </location>
</feature>
<keyword evidence="4" id="KW-1185">Reference proteome</keyword>
<feature type="domain" description="Type 9 secretion system plug protein N-terminal" evidence="2">
    <location>
        <begin position="33"/>
        <end position="167"/>
    </location>
</feature>
<reference evidence="3 4" key="1">
    <citation type="submission" date="2009-04" db="EMBL/GenBank/DDBJ databases">
        <authorList>
            <person name="Sebastian Y."/>
            <person name="Madupu R."/>
            <person name="Durkin A.S."/>
            <person name="Torralba M."/>
            <person name="Methe B."/>
            <person name="Sutton G.G."/>
            <person name="Strausberg R.L."/>
            <person name="Nelson K.E."/>
        </authorList>
    </citation>
    <scope>NUCLEOTIDE SEQUENCE [LARGE SCALE GENOMIC DNA]</scope>
    <source>
        <strain evidence="3 4">60-3</strain>
    </source>
</reference>
<dbReference type="InterPro" id="IPR031345">
    <property type="entry name" value="T9SS_Plug_N"/>
</dbReference>
<accession>C2MB62</accession>
<dbReference type="Pfam" id="PF17116">
    <property type="entry name" value="T9SS_plug_1st"/>
    <property type="match status" value="1"/>
</dbReference>
<evidence type="ECO:0000259" key="2">
    <source>
        <dbReference type="Pfam" id="PF17116"/>
    </source>
</evidence>
<protein>
    <recommendedName>
        <fullName evidence="2">Type 9 secretion system plug protein N-terminal domain-containing protein</fullName>
    </recommendedName>
</protein>
<dbReference type="AlphaFoldDB" id="C2MB62"/>
<keyword evidence="1" id="KW-0732">Signal</keyword>